<sequence>MASSEVRILAIRGTTLVVESHAAAACGSCRSKRQCGTDAGTLRQVEVPLADAGQLQVADTVSLSLPSGELLRMAASLYLPPALGLVLGMVAGAAGGDAASLAGGALGLMAGLLASRWLGRRAGPVVHRAQRVPGHAVSGSATGSSCSGRG</sequence>
<comment type="caution">
    <text evidence="1">The sequence shown here is derived from an EMBL/GenBank/DDBJ whole genome shotgun (WGS) entry which is preliminary data.</text>
</comment>
<organism evidence="1 2">
    <name type="scientific">Uliginosibacterium paludis</name>
    <dbReference type="NCBI Taxonomy" id="1615952"/>
    <lineage>
        <taxon>Bacteria</taxon>
        <taxon>Pseudomonadati</taxon>
        <taxon>Pseudomonadota</taxon>
        <taxon>Betaproteobacteria</taxon>
        <taxon>Rhodocyclales</taxon>
        <taxon>Zoogloeaceae</taxon>
        <taxon>Uliginosibacterium</taxon>
    </lineage>
</organism>
<protein>
    <submittedName>
        <fullName evidence="1">SoxR reducing system RseC family protein</fullName>
    </submittedName>
</protein>
<dbReference type="PIRSF" id="PIRSF004923">
    <property type="entry name" value="RseC"/>
    <property type="match status" value="1"/>
</dbReference>
<dbReference type="EMBL" id="JBEWLZ010000001">
    <property type="protein sequence ID" value="MET1488763.1"/>
    <property type="molecule type" value="Genomic_DNA"/>
</dbReference>
<gene>
    <name evidence="1" type="ORF">ABVT11_02905</name>
</gene>
<dbReference type="Pfam" id="PF04246">
    <property type="entry name" value="RseC_MucC"/>
    <property type="match status" value="1"/>
</dbReference>
<keyword evidence="2" id="KW-1185">Reference proteome</keyword>
<dbReference type="InterPro" id="IPR007359">
    <property type="entry name" value="SigmaE_reg_RseC_MucC"/>
</dbReference>
<evidence type="ECO:0000313" key="2">
    <source>
        <dbReference type="Proteomes" id="UP001548590"/>
    </source>
</evidence>
<dbReference type="PANTHER" id="PTHR35867">
    <property type="entry name" value="PROTEIN RSEC"/>
    <property type="match status" value="1"/>
</dbReference>
<accession>A0ABV2CLK4</accession>
<proteinExistence type="predicted"/>
<dbReference type="InterPro" id="IPR026268">
    <property type="entry name" value="RseC"/>
</dbReference>
<dbReference type="RefSeq" id="WP_345927166.1">
    <property type="nucleotide sequence ID" value="NZ_JBDIVF010000003.1"/>
</dbReference>
<reference evidence="1 2" key="1">
    <citation type="submission" date="2024-07" db="EMBL/GenBank/DDBJ databases">
        <title>Uliginosibacterium paludis KCTC:42655.</title>
        <authorList>
            <person name="Kim M.K."/>
        </authorList>
    </citation>
    <scope>NUCLEOTIDE SEQUENCE [LARGE SCALE GENOMIC DNA]</scope>
    <source>
        <strain evidence="1 2">KCTC 42655</strain>
    </source>
</reference>
<evidence type="ECO:0000313" key="1">
    <source>
        <dbReference type="EMBL" id="MET1488763.1"/>
    </source>
</evidence>
<name>A0ABV2CLK4_9RHOO</name>
<dbReference type="Proteomes" id="UP001548590">
    <property type="component" value="Unassembled WGS sequence"/>
</dbReference>
<dbReference type="PANTHER" id="PTHR35867:SF1">
    <property type="entry name" value="PROTEIN RSEC"/>
    <property type="match status" value="1"/>
</dbReference>